<protein>
    <recommendedName>
        <fullName evidence="3">DNA/RNA non-specific endonuclease domain-containing protein</fullName>
    </recommendedName>
</protein>
<dbReference type="AlphaFoldDB" id="A0A3R9MKV0"/>
<sequence>MKESDVLTRIGLKDKDELLSLLENSGLNERLSRLTSIDRETHSIKLEFCESGCYFKIVQDDVRDISEVTEESTNVHRKGWSCILESSTEEINFKNKKTPKPIGFPRSNCRVEMDKVKVWCFHKGHILGRGVSKYVSNYCYFSNDSEENFGALNRGLIDNINTNLFTQFASANYQIGSSKRNSQAYFEREVENFFKDSENGVIFYEVKAIYKKSEDSIDKYPIGTEIFYTTLDNNSREESIEQHVFVPNCAVYFDLSGLGVSYQQFYKHGYDEICRK</sequence>
<dbReference type="InterPro" id="IPR044929">
    <property type="entry name" value="DNA/RNA_non-sp_Endonuclease_sf"/>
</dbReference>
<evidence type="ECO:0000313" key="2">
    <source>
        <dbReference type="Proteomes" id="UP000272635"/>
    </source>
</evidence>
<accession>A0A3R9MKV0</accession>
<proteinExistence type="predicted"/>
<organism evidence="1 2">
    <name type="scientific">Streptococcus cristatus</name>
    <dbReference type="NCBI Taxonomy" id="45634"/>
    <lineage>
        <taxon>Bacteria</taxon>
        <taxon>Bacillati</taxon>
        <taxon>Bacillota</taxon>
        <taxon>Bacilli</taxon>
        <taxon>Lactobacillales</taxon>
        <taxon>Streptococcaceae</taxon>
        <taxon>Streptococcus</taxon>
    </lineage>
</organism>
<dbReference type="RefSeq" id="WP_125446466.1">
    <property type="nucleotide sequence ID" value="NZ_RJPT01000003.1"/>
</dbReference>
<comment type="caution">
    <text evidence="1">The sequence shown here is derived from an EMBL/GenBank/DDBJ whole genome shotgun (WGS) entry which is preliminary data.</text>
</comment>
<dbReference type="EMBL" id="RJPT01000003">
    <property type="protein sequence ID" value="RSJ82853.1"/>
    <property type="molecule type" value="Genomic_DNA"/>
</dbReference>
<gene>
    <name evidence="1" type="ORF">D8791_04475</name>
</gene>
<evidence type="ECO:0008006" key="3">
    <source>
        <dbReference type="Google" id="ProtNLM"/>
    </source>
</evidence>
<evidence type="ECO:0000313" key="1">
    <source>
        <dbReference type="EMBL" id="RSJ82853.1"/>
    </source>
</evidence>
<dbReference type="Gene3D" id="3.40.570.10">
    <property type="entry name" value="Extracellular Endonuclease, subunit A"/>
    <property type="match status" value="1"/>
</dbReference>
<name>A0A3R9MKV0_STRCR</name>
<dbReference type="Proteomes" id="UP000272635">
    <property type="component" value="Unassembled WGS sequence"/>
</dbReference>
<reference evidence="1 2" key="1">
    <citation type="submission" date="2018-11" db="EMBL/GenBank/DDBJ databases">
        <title>Species Designations Belie Phenotypic and Genotypic Heterogeneity in Oral Streptococci.</title>
        <authorList>
            <person name="Velsko I."/>
        </authorList>
    </citation>
    <scope>NUCLEOTIDE SEQUENCE [LARGE SCALE GENOMIC DNA]</scope>
    <source>
        <strain evidence="1 2">BCC41</strain>
    </source>
</reference>